<name>A0AAD7W070_9TELE</name>
<organism evidence="11 12">
    <name type="scientific">Aldrovandia affinis</name>
    <dbReference type="NCBI Taxonomy" id="143900"/>
    <lineage>
        <taxon>Eukaryota</taxon>
        <taxon>Metazoa</taxon>
        <taxon>Chordata</taxon>
        <taxon>Craniata</taxon>
        <taxon>Vertebrata</taxon>
        <taxon>Euteleostomi</taxon>
        <taxon>Actinopterygii</taxon>
        <taxon>Neopterygii</taxon>
        <taxon>Teleostei</taxon>
        <taxon>Notacanthiformes</taxon>
        <taxon>Halosauridae</taxon>
        <taxon>Aldrovandia</taxon>
    </lineage>
</organism>
<evidence type="ECO:0000256" key="3">
    <source>
        <dbReference type="ARBA" id="ARBA00010117"/>
    </source>
</evidence>
<evidence type="ECO:0000256" key="5">
    <source>
        <dbReference type="ARBA" id="ARBA00022792"/>
    </source>
</evidence>
<keyword evidence="12" id="KW-1185">Reference proteome</keyword>
<feature type="transmembrane region" description="Helical" evidence="10">
    <location>
        <begin position="42"/>
        <end position="61"/>
    </location>
</feature>
<comment type="caution">
    <text evidence="11">The sequence shown here is derived from an EMBL/GenBank/DDBJ whole genome shotgun (WGS) entry which is preliminary data.</text>
</comment>
<keyword evidence="8" id="KW-0496">Mitochondrion</keyword>
<keyword evidence="4 10" id="KW-0812">Transmembrane</keyword>
<evidence type="ECO:0000256" key="7">
    <source>
        <dbReference type="ARBA" id="ARBA00022989"/>
    </source>
</evidence>
<keyword evidence="9 10" id="KW-0472">Membrane</keyword>
<dbReference type="PANTHER" id="PTHR16717:SF8">
    <property type="entry name" value="CYTOCHROME C OXIDASE SUBUNIT 8A"/>
    <property type="match status" value="1"/>
</dbReference>
<comment type="subcellular location">
    <subcellularLocation>
        <location evidence="1">Mitochondrion inner membrane</location>
        <topology evidence="1">Single-pass membrane protein</topology>
    </subcellularLocation>
</comment>
<evidence type="ECO:0000313" key="11">
    <source>
        <dbReference type="EMBL" id="KAJ8366743.1"/>
    </source>
</evidence>
<dbReference type="AlphaFoldDB" id="A0AAD7W070"/>
<protein>
    <submittedName>
        <fullName evidence="11">Uncharacterized protein</fullName>
    </submittedName>
</protein>
<dbReference type="PANTHER" id="PTHR16717">
    <property type="entry name" value="CYTOCHROME C OXIDASE POLYPEPTIDE VIII"/>
    <property type="match status" value="1"/>
</dbReference>
<proteinExistence type="inferred from homology"/>
<evidence type="ECO:0000313" key="12">
    <source>
        <dbReference type="Proteomes" id="UP001221898"/>
    </source>
</evidence>
<keyword evidence="7 10" id="KW-1133">Transmembrane helix</keyword>
<comment type="similarity">
    <text evidence="3">Belongs to the cytochrome c oxidase VIII family.</text>
</comment>
<dbReference type="SUPFAM" id="SSF81431">
    <property type="entry name" value="Mitochondrial cytochrome c oxidase subunit VIIIb (aka IX)"/>
    <property type="match status" value="1"/>
</dbReference>
<accession>A0AAD7W070</accession>
<evidence type="ECO:0000256" key="9">
    <source>
        <dbReference type="ARBA" id="ARBA00023136"/>
    </source>
</evidence>
<comment type="pathway">
    <text evidence="2">Energy metabolism; oxidative phosphorylation.</text>
</comment>
<gene>
    <name evidence="11" type="ORF">AAFF_G00342750</name>
</gene>
<dbReference type="Pfam" id="PF02285">
    <property type="entry name" value="COX8"/>
    <property type="match status" value="1"/>
</dbReference>
<dbReference type="GO" id="GO:0045277">
    <property type="term" value="C:respiratory chain complex IV"/>
    <property type="evidence" value="ECO:0007669"/>
    <property type="project" value="InterPro"/>
</dbReference>
<keyword evidence="6" id="KW-0809">Transit peptide</keyword>
<evidence type="ECO:0000256" key="4">
    <source>
        <dbReference type="ARBA" id="ARBA00022692"/>
    </source>
</evidence>
<dbReference type="InterPro" id="IPR003205">
    <property type="entry name" value="Cyt_c_oxidase_su8"/>
</dbReference>
<dbReference type="GO" id="GO:0006123">
    <property type="term" value="P:mitochondrial electron transport, cytochrome c to oxygen"/>
    <property type="evidence" value="ECO:0007669"/>
    <property type="project" value="InterPro"/>
</dbReference>
<sequence length="71" mass="7550">MSAVLRGIRAGRSALALRRSAITQRASLYSKPAKDALGPVETGVGLAMFTMAILGPSGYILSHIESYKKKD</sequence>
<keyword evidence="5" id="KW-0999">Mitochondrion inner membrane</keyword>
<dbReference type="EMBL" id="JAINUG010000549">
    <property type="protein sequence ID" value="KAJ8366743.1"/>
    <property type="molecule type" value="Genomic_DNA"/>
</dbReference>
<evidence type="ECO:0000256" key="2">
    <source>
        <dbReference type="ARBA" id="ARBA00004673"/>
    </source>
</evidence>
<dbReference type="Proteomes" id="UP001221898">
    <property type="component" value="Unassembled WGS sequence"/>
</dbReference>
<dbReference type="Gene3D" id="4.10.81.10">
    <property type="entry name" value="Cytochrome c oxidase, subunit 8"/>
    <property type="match status" value="1"/>
</dbReference>
<evidence type="ECO:0000256" key="8">
    <source>
        <dbReference type="ARBA" id="ARBA00023128"/>
    </source>
</evidence>
<dbReference type="InterPro" id="IPR036548">
    <property type="entry name" value="Cyt_c_oxidase_su8_sf"/>
</dbReference>
<evidence type="ECO:0000256" key="1">
    <source>
        <dbReference type="ARBA" id="ARBA00004434"/>
    </source>
</evidence>
<evidence type="ECO:0000256" key="10">
    <source>
        <dbReference type="SAM" id="Phobius"/>
    </source>
</evidence>
<dbReference type="GO" id="GO:0005743">
    <property type="term" value="C:mitochondrial inner membrane"/>
    <property type="evidence" value="ECO:0007669"/>
    <property type="project" value="UniProtKB-SubCell"/>
</dbReference>
<reference evidence="11" key="1">
    <citation type="journal article" date="2023" name="Science">
        <title>Genome structures resolve the early diversification of teleost fishes.</title>
        <authorList>
            <person name="Parey E."/>
            <person name="Louis A."/>
            <person name="Montfort J."/>
            <person name="Bouchez O."/>
            <person name="Roques C."/>
            <person name="Iampietro C."/>
            <person name="Lluch J."/>
            <person name="Castinel A."/>
            <person name="Donnadieu C."/>
            <person name="Desvignes T."/>
            <person name="Floi Bucao C."/>
            <person name="Jouanno E."/>
            <person name="Wen M."/>
            <person name="Mejri S."/>
            <person name="Dirks R."/>
            <person name="Jansen H."/>
            <person name="Henkel C."/>
            <person name="Chen W.J."/>
            <person name="Zahm M."/>
            <person name="Cabau C."/>
            <person name="Klopp C."/>
            <person name="Thompson A.W."/>
            <person name="Robinson-Rechavi M."/>
            <person name="Braasch I."/>
            <person name="Lecointre G."/>
            <person name="Bobe J."/>
            <person name="Postlethwait J.H."/>
            <person name="Berthelot C."/>
            <person name="Roest Crollius H."/>
            <person name="Guiguen Y."/>
        </authorList>
    </citation>
    <scope>NUCLEOTIDE SEQUENCE</scope>
    <source>
        <strain evidence="11">NC1722</strain>
    </source>
</reference>
<evidence type="ECO:0000256" key="6">
    <source>
        <dbReference type="ARBA" id="ARBA00022946"/>
    </source>
</evidence>